<dbReference type="EMBL" id="JNHK01000090">
    <property type="protein sequence ID" value="KDS36541.1"/>
    <property type="molecule type" value="Genomic_DNA"/>
</dbReference>
<name>A0AB34L9J4_PARDI</name>
<comment type="caution">
    <text evidence="1">The sequence shown here is derived from an EMBL/GenBank/DDBJ whole genome shotgun (WGS) entry which is preliminary data.</text>
</comment>
<reference evidence="1 2" key="1">
    <citation type="submission" date="2014-04" db="EMBL/GenBank/DDBJ databases">
        <authorList>
            <person name="Sears C."/>
            <person name="Carroll K."/>
            <person name="Sack B.R."/>
            <person name="Qadri F."/>
            <person name="Myers L.L."/>
            <person name="Chung G.-T."/>
            <person name="Escheverria P."/>
            <person name="Fraser C.M."/>
            <person name="Sadzewicz L."/>
            <person name="Shefchek K.A."/>
            <person name="Tallon L."/>
            <person name="Das S.P."/>
            <person name="Daugherty S."/>
            <person name="Mongodin E.F."/>
        </authorList>
    </citation>
    <scope>NUCLEOTIDE SEQUENCE [LARGE SCALE GENOMIC DNA]</scope>
    <source>
        <strain evidence="1 2">3776 D15 i</strain>
    </source>
</reference>
<evidence type="ECO:0000313" key="1">
    <source>
        <dbReference type="EMBL" id="KDS36541.1"/>
    </source>
</evidence>
<dbReference type="AlphaFoldDB" id="A0AB34L9J4"/>
<evidence type="ECO:0000313" key="2">
    <source>
        <dbReference type="Proteomes" id="UP000027850"/>
    </source>
</evidence>
<organism evidence="1 2">
    <name type="scientific">Parabacteroides distasonis str. 3776 D15 i</name>
    <dbReference type="NCBI Taxonomy" id="1339342"/>
    <lineage>
        <taxon>Bacteria</taxon>
        <taxon>Pseudomonadati</taxon>
        <taxon>Bacteroidota</taxon>
        <taxon>Bacteroidia</taxon>
        <taxon>Bacteroidales</taxon>
        <taxon>Tannerellaceae</taxon>
        <taxon>Parabacteroides</taxon>
    </lineage>
</organism>
<accession>A0AB34L9J4</accession>
<protein>
    <submittedName>
        <fullName evidence="1">Uncharacterized protein</fullName>
    </submittedName>
</protein>
<sequence>MFPKKDVRVFPKTCTCFYSSDFQYTRNSIPEGRDIVGNSIIFGLSLVTF</sequence>
<proteinExistence type="predicted"/>
<dbReference type="Proteomes" id="UP000027850">
    <property type="component" value="Unassembled WGS sequence"/>
</dbReference>
<gene>
    <name evidence="1" type="ORF">M091_1346</name>
</gene>